<feature type="region of interest" description="Disordered" evidence="1">
    <location>
        <begin position="405"/>
        <end position="541"/>
    </location>
</feature>
<gene>
    <name evidence="3" type="ORF">PsYK624_103160</name>
</gene>
<feature type="compositionally biased region" description="Acidic residues" evidence="1">
    <location>
        <begin position="1"/>
        <end position="19"/>
    </location>
</feature>
<feature type="compositionally biased region" description="Low complexity" evidence="1">
    <location>
        <begin position="528"/>
        <end position="540"/>
    </location>
</feature>
<feature type="domain" description="GmrSD restriction endonucleases N-terminal" evidence="2">
    <location>
        <begin position="63"/>
        <end position="205"/>
    </location>
</feature>
<feature type="compositionally biased region" description="Basic residues" evidence="1">
    <location>
        <begin position="430"/>
        <end position="444"/>
    </location>
</feature>
<feature type="compositionally biased region" description="Acidic residues" evidence="1">
    <location>
        <begin position="406"/>
        <end position="425"/>
    </location>
</feature>
<organism evidence="3 4">
    <name type="scientific">Phanerochaete sordida</name>
    <dbReference type="NCBI Taxonomy" id="48140"/>
    <lineage>
        <taxon>Eukaryota</taxon>
        <taxon>Fungi</taxon>
        <taxon>Dikarya</taxon>
        <taxon>Basidiomycota</taxon>
        <taxon>Agaricomycotina</taxon>
        <taxon>Agaricomycetes</taxon>
        <taxon>Polyporales</taxon>
        <taxon>Phanerochaetaceae</taxon>
        <taxon>Phanerochaete</taxon>
    </lineage>
</organism>
<feature type="compositionally biased region" description="Gly residues" evidence="1">
    <location>
        <begin position="608"/>
        <end position="623"/>
    </location>
</feature>
<comment type="caution">
    <text evidence="3">The sequence shown here is derived from an EMBL/GenBank/DDBJ whole genome shotgun (WGS) entry which is preliminary data.</text>
</comment>
<evidence type="ECO:0000313" key="3">
    <source>
        <dbReference type="EMBL" id="GJE94148.1"/>
    </source>
</evidence>
<dbReference type="PANTHER" id="PTHR39639">
    <property type="entry name" value="CHROMOSOME 16, WHOLE GENOME SHOTGUN SEQUENCE"/>
    <property type="match status" value="1"/>
</dbReference>
<dbReference type="Proteomes" id="UP000703269">
    <property type="component" value="Unassembled WGS sequence"/>
</dbReference>
<proteinExistence type="predicted"/>
<dbReference type="InterPro" id="IPR004919">
    <property type="entry name" value="GmrSD_N"/>
</dbReference>
<evidence type="ECO:0000256" key="1">
    <source>
        <dbReference type="SAM" id="MobiDB-lite"/>
    </source>
</evidence>
<reference evidence="3 4" key="1">
    <citation type="submission" date="2021-08" db="EMBL/GenBank/DDBJ databases">
        <title>Draft Genome Sequence of Phanerochaete sordida strain YK-624.</title>
        <authorList>
            <person name="Mori T."/>
            <person name="Dohra H."/>
            <person name="Suzuki T."/>
            <person name="Kawagishi H."/>
            <person name="Hirai H."/>
        </authorList>
    </citation>
    <scope>NUCLEOTIDE SEQUENCE [LARGE SCALE GENOMIC DNA]</scope>
    <source>
        <strain evidence="3 4">YK-624</strain>
    </source>
</reference>
<dbReference type="PANTHER" id="PTHR39639:SF1">
    <property type="entry name" value="DUF262 DOMAIN-CONTAINING PROTEIN"/>
    <property type="match status" value="1"/>
</dbReference>
<name>A0A9P3GFU5_9APHY</name>
<evidence type="ECO:0000259" key="2">
    <source>
        <dbReference type="Pfam" id="PF03235"/>
    </source>
</evidence>
<dbReference type="Pfam" id="PF03235">
    <property type="entry name" value="GmrSD_N"/>
    <property type="match status" value="1"/>
</dbReference>
<feature type="compositionally biased region" description="Low complexity" evidence="1">
    <location>
        <begin position="477"/>
        <end position="486"/>
    </location>
</feature>
<sequence>MDDDYLSDLTDVDEEEEVQDALSPSKKTRTKTKSDNSYRIQGALNPPRATTYNAQHIYDQLEQGDIDLDAEYQRDVVWPTAKQIGLIDSVFRNFYIPPVIFAVIYHPDGSEKRVCIDGKQRLTSIQKFMKGIIPHKDVFTGDKFFYKENSNRTERGKLLPGQYKKVFANKQIVCIEYTHLDADSEREIFQRVQLGMALTPAEKLQATSSPASDFVRALVSIYVHEQLGKKSPKNKNEVLQWETARGTDFRCVASALYCASRSSNVEPSMASLTKWLQLPDELEERFKKSMHDTFKIFVSLARHRQWRHCFDIYDKNKLLKVSPAEFITITLLIHRLKGKLTMRQLSDAIERMRLDIREAETDVRMNSRCFKHMFSFISSLKASQFPADSEHDVAAVAVRSLWADDAPADASEDESADEDVDELEETPAPRKPKAKATPKRKRAKASSDEDSDYNPHKRTPASARAVKHEAAPRTVKPEASSSRAPPSSAPPPYSSQQPMQSDRLEAIRLAKLAQHAPAAPPPPHDAHAQPQQPQPQVAPAWDLSAALGAGFPASEVGRALLERLGYTQAPGGGGFQAPSMPYPPDPYAQQRAAAPPIPRPGGNHYPPGDGGYQQRGGGAPPYQ</sequence>
<dbReference type="OrthoDB" id="5419821at2759"/>
<protein>
    <recommendedName>
        <fullName evidence="2">GmrSD restriction endonucleases N-terminal domain-containing protein</fullName>
    </recommendedName>
</protein>
<accession>A0A9P3GFU5</accession>
<feature type="region of interest" description="Disordered" evidence="1">
    <location>
        <begin position="566"/>
        <end position="623"/>
    </location>
</feature>
<keyword evidence="4" id="KW-1185">Reference proteome</keyword>
<feature type="region of interest" description="Disordered" evidence="1">
    <location>
        <begin position="1"/>
        <end position="36"/>
    </location>
</feature>
<dbReference type="AlphaFoldDB" id="A0A9P3GFU5"/>
<evidence type="ECO:0000313" key="4">
    <source>
        <dbReference type="Proteomes" id="UP000703269"/>
    </source>
</evidence>
<dbReference type="EMBL" id="BPQB01000037">
    <property type="protein sequence ID" value="GJE94148.1"/>
    <property type="molecule type" value="Genomic_DNA"/>
</dbReference>